<evidence type="ECO:0000313" key="7">
    <source>
        <dbReference type="Proteomes" id="UP001208570"/>
    </source>
</evidence>
<keyword evidence="3" id="KW-0597">Phosphoprotein</keyword>
<feature type="coiled-coil region" evidence="5">
    <location>
        <begin position="259"/>
        <end position="317"/>
    </location>
</feature>
<keyword evidence="2" id="KW-0963">Cytoplasm</keyword>
<name>A0AAD9NHX5_9ANNE</name>
<dbReference type="AlphaFoldDB" id="A0AAD9NHX5"/>
<dbReference type="PANTHER" id="PTHR18905:SF13">
    <property type="entry name" value="NON-CENTROSOMAL MICROTUBULE ARRAY"/>
    <property type="match status" value="1"/>
</dbReference>
<reference evidence="6" key="1">
    <citation type="journal article" date="2023" name="Mol. Biol. Evol.">
        <title>Third-Generation Sequencing Reveals the Adaptive Role of the Epigenome in Three Deep-Sea Polychaetes.</title>
        <authorList>
            <person name="Perez M."/>
            <person name="Aroh O."/>
            <person name="Sun Y."/>
            <person name="Lan Y."/>
            <person name="Juniper S.K."/>
            <person name="Young C.R."/>
            <person name="Angers B."/>
            <person name="Qian P.Y."/>
        </authorList>
    </citation>
    <scope>NUCLEOTIDE SEQUENCE</scope>
    <source>
        <strain evidence="6">P08H-3</strain>
    </source>
</reference>
<gene>
    <name evidence="6" type="ORF">LSH36_1g20015</name>
</gene>
<dbReference type="GO" id="GO:0005813">
    <property type="term" value="C:centrosome"/>
    <property type="evidence" value="ECO:0007669"/>
    <property type="project" value="UniProtKB-SubCell"/>
</dbReference>
<comment type="caution">
    <text evidence="6">The sequence shown here is derived from an EMBL/GenBank/DDBJ whole genome shotgun (WGS) entry which is preliminary data.</text>
</comment>
<protein>
    <submittedName>
        <fullName evidence="6">Uncharacterized protein</fullName>
    </submittedName>
</protein>
<evidence type="ECO:0000256" key="3">
    <source>
        <dbReference type="ARBA" id="ARBA00022553"/>
    </source>
</evidence>
<sequence length="488" mass="57123">MARGDLTEQLSIYDVKNEDNQRESQAKQKLIDDLKHKVAALEELKLEAINERRASELEHNSQKLEQEALWRKEQEEREQEIKKMLEDEFLQEMDRLKKAFMDERHQLENEVKHLRRELEEISKIRSGLEQKLHETEKLTCLLKEKKQWHEKQIADQKAVIAELKDEKHQLEEEKRKISEEVKDRITDLVTEREQAAVAAEVKALQSTGKPNADDDNKNAILKEIESQKCLLMERTNFLENQIERLQRSKDQNIPLQLANEHLLEENKALEGALLEKSNKLKDIEEQLLSTDHYKTRAGNIEAERDALRQQLQMTTDRLTDANTTLSLAKSEHQRELGALRQQISNMVDLDNHKDLKKQLADAQNKIGQLEAALEKRAAEMTKVIMGTQADHKHRTEILEDDKEAAEQKVEQMQQLLDDQVEKLKQQLEISSKTNLLVTNLYIENSQLMKTIYMTEKREKDARKKASNLEDKCKQYFHLIEKLVPLAME</sequence>
<dbReference type="Proteomes" id="UP001208570">
    <property type="component" value="Unassembled WGS sequence"/>
</dbReference>
<evidence type="ECO:0000256" key="4">
    <source>
        <dbReference type="ARBA" id="ARBA00023212"/>
    </source>
</evidence>
<feature type="coiled-coil region" evidence="5">
    <location>
        <begin position="24"/>
        <end position="183"/>
    </location>
</feature>
<feature type="coiled-coil region" evidence="5">
    <location>
        <begin position="352"/>
        <end position="429"/>
    </location>
</feature>
<dbReference type="GO" id="GO:0034454">
    <property type="term" value="P:microtubule anchoring at centrosome"/>
    <property type="evidence" value="ECO:0007669"/>
    <property type="project" value="TreeGrafter"/>
</dbReference>
<evidence type="ECO:0000256" key="5">
    <source>
        <dbReference type="SAM" id="Coils"/>
    </source>
</evidence>
<keyword evidence="4" id="KW-0206">Cytoskeleton</keyword>
<proteinExistence type="predicted"/>
<accession>A0AAD9NHX5</accession>
<dbReference type="EMBL" id="JAODUP010000001">
    <property type="protein sequence ID" value="KAK2170710.1"/>
    <property type="molecule type" value="Genomic_DNA"/>
</dbReference>
<keyword evidence="7" id="KW-1185">Reference proteome</keyword>
<evidence type="ECO:0000313" key="6">
    <source>
        <dbReference type="EMBL" id="KAK2170710.1"/>
    </source>
</evidence>
<evidence type="ECO:0000256" key="2">
    <source>
        <dbReference type="ARBA" id="ARBA00022490"/>
    </source>
</evidence>
<keyword evidence="5" id="KW-0175">Coiled coil</keyword>
<dbReference type="PANTHER" id="PTHR18905">
    <property type="entry name" value="NINEIN"/>
    <property type="match status" value="1"/>
</dbReference>
<comment type="subcellular location">
    <subcellularLocation>
        <location evidence="1">Cytoplasm</location>
        <location evidence="1">Cytoskeleton</location>
        <location evidence="1">Microtubule organizing center</location>
        <location evidence="1">Centrosome</location>
    </subcellularLocation>
</comment>
<organism evidence="6 7">
    <name type="scientific">Paralvinella palmiformis</name>
    <dbReference type="NCBI Taxonomy" id="53620"/>
    <lineage>
        <taxon>Eukaryota</taxon>
        <taxon>Metazoa</taxon>
        <taxon>Spiralia</taxon>
        <taxon>Lophotrochozoa</taxon>
        <taxon>Annelida</taxon>
        <taxon>Polychaeta</taxon>
        <taxon>Sedentaria</taxon>
        <taxon>Canalipalpata</taxon>
        <taxon>Terebellida</taxon>
        <taxon>Terebelliformia</taxon>
        <taxon>Alvinellidae</taxon>
        <taxon>Paralvinella</taxon>
    </lineage>
</organism>
<evidence type="ECO:0000256" key="1">
    <source>
        <dbReference type="ARBA" id="ARBA00004300"/>
    </source>
</evidence>